<evidence type="ECO:0000256" key="1">
    <source>
        <dbReference type="SAM" id="MobiDB-lite"/>
    </source>
</evidence>
<organism evidence="2 3">
    <name type="scientific">Teratosphaeria nubilosa</name>
    <dbReference type="NCBI Taxonomy" id="161662"/>
    <lineage>
        <taxon>Eukaryota</taxon>
        <taxon>Fungi</taxon>
        <taxon>Dikarya</taxon>
        <taxon>Ascomycota</taxon>
        <taxon>Pezizomycotina</taxon>
        <taxon>Dothideomycetes</taxon>
        <taxon>Dothideomycetidae</taxon>
        <taxon>Mycosphaerellales</taxon>
        <taxon>Teratosphaeriaceae</taxon>
        <taxon>Teratosphaeria</taxon>
    </lineage>
</organism>
<sequence>MIPPPWKPPFLPTPPLARRGLPPPRLPVNPVAAVMQRTPQLGPLRRRSSPNLRLQNISARIRAQINAANSLNFPNTSLTLLAQVLPGLIRVMNTYNVDLSAAINVLLNSHAGTEESSGVPYLTDANVFLAYETCLRAIKAAGTSEHLLKSGPRGLITHLENAITIDQSHLRLRRVHLSGTLRTFRALAEVSRQTSSQSLGSLLYDFFRYYQRYFWTIHEPENLAWWVYALCRLYISEHEMERVMETAVRECPDIVDVLEYHADTPEIEEVYHLAVEVEEALQRRVGMRKPQGRFGGRRPRLRRRSSTNDAWGKRGWQSRGWGRSLTPPPRSITAPPPTDARLALQARKVVEGARKLGRMVGDGSDTE</sequence>
<reference evidence="2" key="1">
    <citation type="journal article" date="2020" name="Stud. Mycol.">
        <title>101 Dothideomycetes genomes: a test case for predicting lifestyles and emergence of pathogens.</title>
        <authorList>
            <person name="Haridas S."/>
            <person name="Albert R."/>
            <person name="Binder M."/>
            <person name="Bloem J."/>
            <person name="Labutti K."/>
            <person name="Salamov A."/>
            <person name="Andreopoulos B."/>
            <person name="Baker S."/>
            <person name="Barry K."/>
            <person name="Bills G."/>
            <person name="Bluhm B."/>
            <person name="Cannon C."/>
            <person name="Castanera R."/>
            <person name="Culley D."/>
            <person name="Daum C."/>
            <person name="Ezra D."/>
            <person name="Gonzalez J."/>
            <person name="Henrissat B."/>
            <person name="Kuo A."/>
            <person name="Liang C."/>
            <person name="Lipzen A."/>
            <person name="Lutzoni F."/>
            <person name="Magnuson J."/>
            <person name="Mondo S."/>
            <person name="Nolan M."/>
            <person name="Ohm R."/>
            <person name="Pangilinan J."/>
            <person name="Park H.-J."/>
            <person name="Ramirez L."/>
            <person name="Alfaro M."/>
            <person name="Sun H."/>
            <person name="Tritt A."/>
            <person name="Yoshinaga Y."/>
            <person name="Zwiers L.-H."/>
            <person name="Turgeon B."/>
            <person name="Goodwin S."/>
            <person name="Spatafora J."/>
            <person name="Crous P."/>
            <person name="Grigoriev I."/>
        </authorList>
    </citation>
    <scope>NUCLEOTIDE SEQUENCE</scope>
    <source>
        <strain evidence="2">CBS 116005</strain>
    </source>
</reference>
<feature type="region of interest" description="Disordered" evidence="1">
    <location>
        <begin position="1"/>
        <end position="23"/>
    </location>
</feature>
<accession>A0A6G1LG73</accession>
<proteinExistence type="predicted"/>
<dbReference type="OrthoDB" id="10392610at2759"/>
<evidence type="ECO:0000313" key="2">
    <source>
        <dbReference type="EMBL" id="KAF2771856.1"/>
    </source>
</evidence>
<dbReference type="EMBL" id="ML995817">
    <property type="protein sequence ID" value="KAF2771856.1"/>
    <property type="molecule type" value="Genomic_DNA"/>
</dbReference>
<feature type="region of interest" description="Disordered" evidence="1">
    <location>
        <begin position="289"/>
        <end position="341"/>
    </location>
</feature>
<gene>
    <name evidence="2" type="ORF">EJ03DRAFT_372432</name>
</gene>
<name>A0A6G1LG73_9PEZI</name>
<keyword evidence="3" id="KW-1185">Reference proteome</keyword>
<dbReference type="Proteomes" id="UP000799436">
    <property type="component" value="Unassembled WGS sequence"/>
</dbReference>
<dbReference type="AlphaFoldDB" id="A0A6G1LG73"/>
<feature type="compositionally biased region" description="Pro residues" evidence="1">
    <location>
        <begin position="326"/>
        <end position="338"/>
    </location>
</feature>
<evidence type="ECO:0000313" key="3">
    <source>
        <dbReference type="Proteomes" id="UP000799436"/>
    </source>
</evidence>
<feature type="compositionally biased region" description="Basic residues" evidence="1">
    <location>
        <begin position="289"/>
        <end position="305"/>
    </location>
</feature>
<protein>
    <submittedName>
        <fullName evidence="2">Uncharacterized protein</fullName>
    </submittedName>
</protein>